<evidence type="ECO:0000313" key="1">
    <source>
        <dbReference type="Proteomes" id="UP000887576"/>
    </source>
</evidence>
<evidence type="ECO:0000313" key="2">
    <source>
        <dbReference type="WBParaSite" id="JU765_v2.g20357.t1"/>
    </source>
</evidence>
<reference evidence="2" key="1">
    <citation type="submission" date="2022-11" db="UniProtKB">
        <authorList>
            <consortium name="WormBaseParasite"/>
        </authorList>
    </citation>
    <scope>IDENTIFICATION</scope>
</reference>
<name>A0AC34QY92_9BILA</name>
<accession>A0AC34QY92</accession>
<proteinExistence type="predicted"/>
<protein>
    <submittedName>
        <fullName evidence="2">Arginase</fullName>
    </submittedName>
</protein>
<organism evidence="1 2">
    <name type="scientific">Panagrolaimus sp. JU765</name>
    <dbReference type="NCBI Taxonomy" id="591449"/>
    <lineage>
        <taxon>Eukaryota</taxon>
        <taxon>Metazoa</taxon>
        <taxon>Ecdysozoa</taxon>
        <taxon>Nematoda</taxon>
        <taxon>Chromadorea</taxon>
        <taxon>Rhabditida</taxon>
        <taxon>Tylenchina</taxon>
        <taxon>Panagrolaimomorpha</taxon>
        <taxon>Panagrolaimoidea</taxon>
        <taxon>Panagrolaimidae</taxon>
        <taxon>Panagrolaimus</taxon>
    </lineage>
</organism>
<dbReference type="Proteomes" id="UP000887576">
    <property type="component" value="Unplaced"/>
</dbReference>
<dbReference type="WBParaSite" id="JU765_v2.g20357.t1">
    <property type="protein sequence ID" value="JU765_v2.g20357.t1"/>
    <property type="gene ID" value="JU765_v2.g20357"/>
</dbReference>
<sequence length="178" mass="19810">MDAHTPTTSPTGNLHGMPVAHLLGYGDPRLTEIFGLCPKIRPQNLALVGIRSFEAEERELLEKLKVPIFYDEDIQKRGLKAVMNDALTVVNDGTDCFGMSIDVDAFQIQDAPGTGTPENGGIVAAEFLNYLKTINYQRHIATEIVEFMPEKDDEVKTTEKLVVNLLEAIYLTKFGERK</sequence>